<organism evidence="1 2">
    <name type="scientific">Rhizobium phage RHph_Y68</name>
    <dbReference type="NCBI Taxonomy" id="2509787"/>
    <lineage>
        <taxon>Viruses</taxon>
        <taxon>Duplodnaviria</taxon>
        <taxon>Heunggongvirae</taxon>
        <taxon>Uroviricota</taxon>
        <taxon>Caudoviricetes</taxon>
        <taxon>Pootjesviridae</taxon>
        <taxon>Staniewskivirinae</taxon>
        <taxon>Trinifflemingvirus</taxon>
        <taxon>Trinifflemingvirus Y68</taxon>
    </lineage>
</organism>
<evidence type="ECO:0000313" key="2">
    <source>
        <dbReference type="Proteomes" id="UP000605518"/>
    </source>
</evidence>
<accession>A0A7S5UT86</accession>
<name>A0A7S5UT86_9CAUD</name>
<dbReference type="Proteomes" id="UP000605518">
    <property type="component" value="Segment"/>
</dbReference>
<evidence type="ECO:0000313" key="1">
    <source>
        <dbReference type="EMBL" id="QIG68046.1"/>
    </source>
</evidence>
<gene>
    <name evidence="1" type="ORF">EVB55_111</name>
</gene>
<protein>
    <submittedName>
        <fullName evidence="1">Uncharacterized protein</fullName>
    </submittedName>
</protein>
<proteinExistence type="predicted"/>
<dbReference type="EMBL" id="MN988486">
    <property type="protein sequence ID" value="QIG68046.1"/>
    <property type="molecule type" value="Genomic_DNA"/>
</dbReference>
<sequence length="86" mass="9994">MAVTDKQKQIAQDVIENEFFDTLQFYDDYSGRGMSGDRTFGIVGPFDKLMTFLQVFGAQLIEEDESPIETFRMDNMGTDMIIYPFW</sequence>
<reference evidence="1" key="1">
    <citation type="submission" date="2020-01" db="EMBL/GenBank/DDBJ databases">
        <title>Patterns of diversity and host range of bacteriophage communities associated with bean-nodulatin bacteria.</title>
        <authorList>
            <person name="Vann Cauwenberghe J."/>
            <person name="Santamaria R.I."/>
            <person name="Bustos P."/>
            <person name="Juarez S."/>
            <person name="Gonzalez V."/>
        </authorList>
    </citation>
    <scope>NUCLEOTIDE SEQUENCE</scope>
</reference>
<keyword evidence="2" id="KW-1185">Reference proteome</keyword>